<organism evidence="2 3">
    <name type="scientific">Capnocytophaga gingivalis</name>
    <dbReference type="NCBI Taxonomy" id="1017"/>
    <lineage>
        <taxon>Bacteria</taxon>
        <taxon>Pseudomonadati</taxon>
        <taxon>Bacteroidota</taxon>
        <taxon>Flavobacteriia</taxon>
        <taxon>Flavobacteriales</taxon>
        <taxon>Flavobacteriaceae</taxon>
        <taxon>Capnocytophaga</taxon>
    </lineage>
</organism>
<evidence type="ECO:0000313" key="3">
    <source>
        <dbReference type="Proteomes" id="UP001311730"/>
    </source>
</evidence>
<comment type="caution">
    <text evidence="2">The sequence shown here is derived from an EMBL/GenBank/DDBJ whole genome shotgun (WGS) entry which is preliminary data.</text>
</comment>
<protein>
    <submittedName>
        <fullName evidence="2">BT1926 family outer membrane beta-barrel protein</fullName>
    </submittedName>
</protein>
<name>A0ABU5Z645_9FLAO</name>
<feature type="signal peptide" evidence="1">
    <location>
        <begin position="1"/>
        <end position="21"/>
    </location>
</feature>
<gene>
    <name evidence="2" type="ORF">VJJ08_03825</name>
</gene>
<keyword evidence="1" id="KW-0732">Signal</keyword>
<dbReference type="EMBL" id="JAYKBW010000004">
    <property type="protein sequence ID" value="MEB3074431.1"/>
    <property type="molecule type" value="Genomic_DNA"/>
</dbReference>
<reference evidence="2 3" key="1">
    <citation type="submission" date="2023-12" db="EMBL/GenBank/DDBJ databases">
        <title>Genomic sequences of Capnocytophaga and Parvimonas strains.</title>
        <authorList>
            <person name="Watt R.M."/>
            <person name="Wang M."/>
            <person name="Yang T."/>
            <person name="Tong W.M."/>
        </authorList>
    </citation>
    <scope>NUCLEOTIDE SEQUENCE [LARGE SCALE GENOMIC DNA]</scope>
    <source>
        <strain evidence="2 3">CCUG 13096</strain>
    </source>
</reference>
<proteinExistence type="predicted"/>
<dbReference type="Pfam" id="PF16961">
    <property type="entry name" value="OmpA_like"/>
    <property type="match status" value="1"/>
</dbReference>
<dbReference type="Proteomes" id="UP001311730">
    <property type="component" value="Unassembled WGS sequence"/>
</dbReference>
<dbReference type="RefSeq" id="WP_323982822.1">
    <property type="nucleotide sequence ID" value="NZ_JAYKBW010000004.1"/>
</dbReference>
<evidence type="ECO:0000313" key="2">
    <source>
        <dbReference type="EMBL" id="MEB3074431.1"/>
    </source>
</evidence>
<accession>A0ABU5Z645</accession>
<evidence type="ECO:0000256" key="1">
    <source>
        <dbReference type="SAM" id="SignalP"/>
    </source>
</evidence>
<keyword evidence="3" id="KW-1185">Reference proteome</keyword>
<sequence length="265" mass="29250">MKITKLLAIALLPSLWYYAQAQEQTTSTEENQKEAASPLKNKVSIAATRVYNNQLSTQLIDPSSSSVTVTAPFAEGKNDAFLALEVGWYVSDSWRLNLTTGFNFSKNPGYTKKEGVDSPINGLPATVPEFTTIPERHSMGLAVTLGSDRFFHTEYLPNLVWFVGGRLGYSFVHEGYNKNEALNYGPAQAQTFRFRVAAAVGADYYLIPEKLFVGVQVDPLSYSYGVYTAKSRPSVGARSADTHHFNFLGGPNYNVDLSFKLGLNF</sequence>
<dbReference type="InterPro" id="IPR031585">
    <property type="entry name" value="OmpA_OmpF-like"/>
</dbReference>
<dbReference type="Gene3D" id="2.40.160.20">
    <property type="match status" value="1"/>
</dbReference>
<feature type="chain" id="PRO_5047063225" evidence="1">
    <location>
        <begin position="22"/>
        <end position="265"/>
    </location>
</feature>